<dbReference type="GO" id="GO:0000779">
    <property type="term" value="C:condensed chromosome, centromeric region"/>
    <property type="evidence" value="ECO:0007669"/>
    <property type="project" value="TreeGrafter"/>
</dbReference>
<feature type="compositionally biased region" description="Pro residues" evidence="7">
    <location>
        <begin position="1426"/>
        <end position="1445"/>
    </location>
</feature>
<feature type="compositionally biased region" description="Basic and acidic residues" evidence="7">
    <location>
        <begin position="1282"/>
        <end position="1291"/>
    </location>
</feature>
<keyword evidence="4" id="KW-0226">DNA condensation</keyword>
<feature type="region of interest" description="Disordered" evidence="7">
    <location>
        <begin position="1547"/>
        <end position="1602"/>
    </location>
</feature>
<protein>
    <submittedName>
        <fullName evidence="9">NCAPD3 protein</fullName>
    </submittedName>
</protein>
<dbReference type="GO" id="GO:0042393">
    <property type="term" value="F:histone binding"/>
    <property type="evidence" value="ECO:0007669"/>
    <property type="project" value="TreeGrafter"/>
</dbReference>
<feature type="compositionally biased region" description="Low complexity" evidence="7">
    <location>
        <begin position="1296"/>
        <end position="1320"/>
    </location>
</feature>
<evidence type="ECO:0000256" key="7">
    <source>
        <dbReference type="SAM" id="MobiDB-lite"/>
    </source>
</evidence>
<dbReference type="GO" id="GO:0005634">
    <property type="term" value="C:nucleus"/>
    <property type="evidence" value="ECO:0007669"/>
    <property type="project" value="UniProtKB-SubCell"/>
</dbReference>
<gene>
    <name evidence="9" type="primary">NCAPD3</name>
    <name evidence="9" type="ORF">BLAG_LOCUS18425</name>
</gene>
<accession>A0A8J9ZXM3</accession>
<dbReference type="PANTHER" id="PTHR14222:SF1">
    <property type="entry name" value="CONDENSIN-2 COMPLEX SUBUNIT D3"/>
    <property type="match status" value="1"/>
</dbReference>
<evidence type="ECO:0000259" key="8">
    <source>
        <dbReference type="Pfam" id="PF12717"/>
    </source>
</evidence>
<sequence length="1602" mass="177201">MSNFSDVCVKLGIAALEKDWVDQVWDCDFTICDPPTDEAGISIDRRYNESLLRAGQLLARYSNEDNAEQAGQDFWSLLSDHDLSYRNIIALAFYCIYTGQQRVASVVEKEAACLATSLYFNLLQVPGSGAYGMFHAVLFEKAVNVLKRWPQTGGNKRKYRNDGAEVQGKKPPKAARRGGQSQGREDDMEQEGDRDGENEDEDDSDDEEVVLSAQEMGRIKQLLIGCLKDLIRLLRCGHFSLKERQESTQHALETLVSLTRVELTSEDLSYSTDLSLGHVSSITQLAYMALSILSTGAHGEVVAMVTSLFRLLLPNVLMMGEGGSVAPNAIPQALQVISSQAVGYACHLAQRGGESVMPVYRILLQHSCWRVPDKAEYRTRVSQSVVKMLQVLPTPAYASFLEWLYRFSRSAKNGHRTFGLDMALALLPEPEREIEDNVQDDHLIYLTRMFLLEKMIIARCSDVAPNVRGRALSCLSQCISSENPNIVLLFQEFFASSLAKTPGVQRSNTPLTGGSTALTPLGLTPSPGAKTPQGESPAPRDVSFGVGAAGGTQNLFAMLGDRLNDDKVGVRKAALQAFESLVSISPTPPSVKEVEIIYQRCMDVSLSVRKQALQSLTTVLHKNPALPHVHKLWLEGVVPAVMDRETTCSEKSLELLEDTILEQIDDAGKSQNEDCDLAWNLLKVIAGIEGQELRRYLGKACNIWSRQGKLTARLLKALSTHVSSDHTEAAWMMLALVAKYCPKMDYSMVLDNWQGYRDGRGVFSKDTVSSILQVMGSIAGNIPKHRINEIMADLKKLLRGYACDPGMIKDLVLTLEKLTKGCSKEPEEAKAMMDEWATELLRRSEEYLSSLVLNEDLNTANLDVMAVVRHLFTVGEVAQLCPAKTSKRLILMVQSFLVDNTKLDELPSSQGTQVSQLPLSQGTQLSQMPLSQLQGPALPPTIRAHAILTIGKLCLQHEDVAKKCVPFLAHELETSPHIPIRNNVMVILCDLIKLYSTYIDHHIPAIAACLKDESPLIRNQTLIMLTQLLQEDFMKWKGTLFFRFVSVLVDPDDDTRKSAEFCLVHLLSERQPGMYFNNFVQCVYHLNCYQHHPVYNKFNESERERKQFSLAGEANREKRRTIYRFLLEHMTDENRFNLIGKLCSEVLEGFVDNVLPLNAETSQILQDTLAILCCKEIKLASLKANAEEDALNEGDAAGAAFHRATNKFLTQVVKKNMIENIVPIIIALKHQLEAKRSPLLRNLMVYLKEVMKDYRNEVKDIMAADKQLASEIEFDLRRFDEQQREQEEERQRRKSAGTPAAAAVASGGPTPSAPGSVPGAPGTPPRRLGQLEPGAHPRTPAAALGARQLNVLAIINSARKNMSARRGARTAEQAEAGEGSPSTSKASEPTNQPQQPDTQSPLQPLNIGTPPVAQKPLQPLNIDTPTTPPGTPSKPQSPSPKPPTPTRSGDASPLLPPPRPRTPLRTAGPVTPERTRQPCRAISTPDNTIADITFQAPFDVSAITPIVPSATTRRVVSESERSPSLNMAADTDTEVTEKMAVICLKHPEATEKPVEWKVVTPNKKRQRARSRPQSSSAEETENQPEGSTRRSARTRTPRTSNS</sequence>
<dbReference type="GO" id="GO:0051301">
    <property type="term" value="P:cell division"/>
    <property type="evidence" value="ECO:0007669"/>
    <property type="project" value="UniProtKB-KW"/>
</dbReference>
<dbReference type="Gene3D" id="1.25.10.10">
    <property type="entry name" value="Leucine-rich Repeat Variant"/>
    <property type="match status" value="2"/>
</dbReference>
<dbReference type="GO" id="GO:0007076">
    <property type="term" value="P:mitotic chromosome condensation"/>
    <property type="evidence" value="ECO:0007669"/>
    <property type="project" value="InterPro"/>
</dbReference>
<dbReference type="GO" id="GO:0000796">
    <property type="term" value="C:condensin complex"/>
    <property type="evidence" value="ECO:0007669"/>
    <property type="project" value="TreeGrafter"/>
</dbReference>
<evidence type="ECO:0000313" key="10">
    <source>
        <dbReference type="Proteomes" id="UP000838412"/>
    </source>
</evidence>
<dbReference type="Proteomes" id="UP000838412">
    <property type="component" value="Chromosome 4"/>
</dbReference>
<dbReference type="InterPro" id="IPR026971">
    <property type="entry name" value="CND1/NCAPD3"/>
</dbReference>
<feature type="region of interest" description="Disordered" evidence="7">
    <location>
        <begin position="1282"/>
        <end position="1339"/>
    </location>
</feature>
<name>A0A8J9ZXM3_BRALA</name>
<dbReference type="InterPro" id="IPR011989">
    <property type="entry name" value="ARM-like"/>
</dbReference>
<evidence type="ECO:0000313" key="9">
    <source>
        <dbReference type="EMBL" id="CAH1263868.1"/>
    </source>
</evidence>
<keyword evidence="6" id="KW-0131">Cell cycle</keyword>
<dbReference type="InterPro" id="IPR016024">
    <property type="entry name" value="ARM-type_fold"/>
</dbReference>
<dbReference type="Pfam" id="PF12717">
    <property type="entry name" value="Cnd1"/>
    <property type="match status" value="1"/>
</dbReference>
<proteinExistence type="predicted"/>
<feature type="region of interest" description="Disordered" evidence="7">
    <location>
        <begin position="1363"/>
        <end position="1482"/>
    </location>
</feature>
<dbReference type="InterPro" id="IPR032682">
    <property type="entry name" value="Cnd1_C"/>
</dbReference>
<keyword evidence="10" id="KW-1185">Reference proteome</keyword>
<reference evidence="9" key="1">
    <citation type="submission" date="2022-01" db="EMBL/GenBank/DDBJ databases">
        <authorList>
            <person name="Braso-Vives M."/>
        </authorList>
    </citation>
    <scope>NUCLEOTIDE SEQUENCE</scope>
</reference>
<dbReference type="OrthoDB" id="10263978at2759"/>
<evidence type="ECO:0000256" key="2">
    <source>
        <dbReference type="ARBA" id="ARBA00022618"/>
    </source>
</evidence>
<dbReference type="EMBL" id="OV696689">
    <property type="protein sequence ID" value="CAH1263868.1"/>
    <property type="molecule type" value="Genomic_DNA"/>
</dbReference>
<dbReference type="PANTHER" id="PTHR14222">
    <property type="entry name" value="CONDENSIN"/>
    <property type="match status" value="1"/>
</dbReference>
<evidence type="ECO:0000256" key="3">
    <source>
        <dbReference type="ARBA" id="ARBA00022776"/>
    </source>
</evidence>
<evidence type="ECO:0000256" key="6">
    <source>
        <dbReference type="ARBA" id="ARBA00023306"/>
    </source>
</evidence>
<evidence type="ECO:0000256" key="1">
    <source>
        <dbReference type="ARBA" id="ARBA00004123"/>
    </source>
</evidence>
<organism evidence="9 10">
    <name type="scientific">Branchiostoma lanceolatum</name>
    <name type="common">Common lancelet</name>
    <name type="synonym">Amphioxus lanceolatum</name>
    <dbReference type="NCBI Taxonomy" id="7740"/>
    <lineage>
        <taxon>Eukaryota</taxon>
        <taxon>Metazoa</taxon>
        <taxon>Chordata</taxon>
        <taxon>Cephalochordata</taxon>
        <taxon>Leptocardii</taxon>
        <taxon>Amphioxiformes</taxon>
        <taxon>Branchiostomatidae</taxon>
        <taxon>Branchiostoma</taxon>
    </lineage>
</organism>
<feature type="region of interest" description="Disordered" evidence="7">
    <location>
        <begin position="154"/>
        <end position="209"/>
    </location>
</feature>
<feature type="compositionally biased region" description="Polar residues" evidence="7">
    <location>
        <begin position="504"/>
        <end position="518"/>
    </location>
</feature>
<feature type="compositionally biased region" description="Polar residues" evidence="7">
    <location>
        <begin position="1380"/>
        <end position="1403"/>
    </location>
</feature>
<keyword evidence="2" id="KW-0132">Cell division</keyword>
<evidence type="ECO:0000256" key="5">
    <source>
        <dbReference type="ARBA" id="ARBA00023242"/>
    </source>
</evidence>
<keyword evidence="5" id="KW-0539">Nucleus</keyword>
<feature type="domain" description="Condensin complex subunit 1 C-terminal" evidence="8">
    <location>
        <begin position="980"/>
        <end position="1146"/>
    </location>
</feature>
<feature type="region of interest" description="Disordered" evidence="7">
    <location>
        <begin position="502"/>
        <end position="544"/>
    </location>
</feature>
<dbReference type="SUPFAM" id="SSF48371">
    <property type="entry name" value="ARM repeat"/>
    <property type="match status" value="2"/>
</dbReference>
<evidence type="ECO:0000256" key="4">
    <source>
        <dbReference type="ARBA" id="ARBA00023067"/>
    </source>
</evidence>
<feature type="compositionally biased region" description="Acidic residues" evidence="7">
    <location>
        <begin position="186"/>
        <end position="209"/>
    </location>
</feature>
<dbReference type="GO" id="GO:0010032">
    <property type="term" value="P:meiotic chromosome condensation"/>
    <property type="evidence" value="ECO:0007669"/>
    <property type="project" value="TreeGrafter"/>
</dbReference>
<keyword evidence="3" id="KW-0498">Mitosis</keyword>
<comment type="subcellular location">
    <subcellularLocation>
        <location evidence="1">Nucleus</location>
    </subcellularLocation>
</comment>